<evidence type="ECO:0000313" key="4">
    <source>
        <dbReference type="EMBL" id="TCB58189.1"/>
    </source>
</evidence>
<dbReference type="OrthoDB" id="9812625at2"/>
<reference evidence="4 5" key="1">
    <citation type="submission" date="2019-02" db="EMBL/GenBank/DDBJ databases">
        <title>High diversity of culturable Acinetobacter species in natural soil and water ecosystems.</title>
        <authorList>
            <person name="Radolfova-Krizova L."/>
            <person name="Nemec A."/>
        </authorList>
    </citation>
    <scope>NUCLEOTIDE SEQUENCE [LARGE SCALE GENOMIC DNA]</scope>
    <source>
        <strain evidence="4 5">ANC 4281</strain>
    </source>
</reference>
<dbReference type="FunFam" id="3.40.605.10:FF:000033">
    <property type="entry name" value="NAD-dependent succinate-semialdehyde dehydrogenase"/>
    <property type="match status" value="1"/>
</dbReference>
<dbReference type="InterPro" id="IPR016162">
    <property type="entry name" value="Ald_DH_N"/>
</dbReference>
<dbReference type="FunFam" id="3.40.309.10:FF:000009">
    <property type="entry name" value="Aldehyde dehydrogenase A"/>
    <property type="match status" value="1"/>
</dbReference>
<dbReference type="GO" id="GO:0009450">
    <property type="term" value="P:gamma-aminobutyric acid catabolic process"/>
    <property type="evidence" value="ECO:0007669"/>
    <property type="project" value="TreeGrafter"/>
</dbReference>
<dbReference type="InterPro" id="IPR050740">
    <property type="entry name" value="Aldehyde_DH_Superfamily"/>
</dbReference>
<comment type="similarity">
    <text evidence="1">Belongs to the aldehyde dehydrogenase family.</text>
</comment>
<dbReference type="InterPro" id="IPR016163">
    <property type="entry name" value="Ald_DH_C"/>
</dbReference>
<feature type="domain" description="Aldehyde dehydrogenase" evidence="3">
    <location>
        <begin position="19"/>
        <end position="472"/>
    </location>
</feature>
<dbReference type="InterPro" id="IPR015590">
    <property type="entry name" value="Aldehyde_DH_dom"/>
</dbReference>
<dbReference type="Proteomes" id="UP000291380">
    <property type="component" value="Unassembled WGS sequence"/>
</dbReference>
<dbReference type="SUPFAM" id="SSF53720">
    <property type="entry name" value="ALDH-like"/>
    <property type="match status" value="1"/>
</dbReference>
<evidence type="ECO:0000256" key="2">
    <source>
        <dbReference type="ARBA" id="ARBA00023002"/>
    </source>
</evidence>
<evidence type="ECO:0000256" key="1">
    <source>
        <dbReference type="ARBA" id="ARBA00009986"/>
    </source>
</evidence>
<proteinExistence type="inferred from homology"/>
<keyword evidence="2" id="KW-0560">Oxidoreductase</keyword>
<dbReference type="GO" id="GO:0004777">
    <property type="term" value="F:succinate-semialdehyde dehydrogenase (NAD+) activity"/>
    <property type="evidence" value="ECO:0007669"/>
    <property type="project" value="TreeGrafter"/>
</dbReference>
<evidence type="ECO:0000313" key="5">
    <source>
        <dbReference type="Proteomes" id="UP000291380"/>
    </source>
</evidence>
<evidence type="ECO:0000259" key="3">
    <source>
        <dbReference type="Pfam" id="PF00171"/>
    </source>
</evidence>
<dbReference type="InterPro" id="IPR016161">
    <property type="entry name" value="Ald_DH/histidinol_DH"/>
</dbReference>
<sequence length="477" mass="52506">MSYKNIQLYINGEFLPRENRDTKQIVNPFDNEHIGEFDCATAEDLDYALDSAQQAFKIWKNTSPLYRSELLRKFAQVARERAAEIGRNITLDQGKPLKEAVGEVTVCAEHAEWHAEECRRIYGRTIAARQPNVEQTVVREPVGVCLAISPWNFPFNQAIRKISAAIAAGCTVIVKGSSDTPSAVNAIAEIFHDIGLPKGVLNIVWGDSNFISDYLIQSPILQKVSFTGSTPVGKKIAALASMNMKACTMELGGHAPVIICKDANIDRSVEQLVSYKFRNAGQVCVSPTRFYVEEAIYQEFSDKVVKRTQQIKVGNGLDQVDMGPLAQTRRVGVMEQIVEDALSKNARLLQGGRRIAGKGNFFEPTVLADLNNDTQFMNDEPFGPMIGLVPFSNLDDILEEANRLPFGLASYAFTSSLKNAHQISHGLEAGMVSINHMGLAIAETPFGGIKESGFGSEGGLETFDGYLRTKFITKLCE</sequence>
<accession>A0A4R0EL18</accession>
<dbReference type="Gene3D" id="3.40.605.10">
    <property type="entry name" value="Aldehyde Dehydrogenase, Chain A, domain 1"/>
    <property type="match status" value="1"/>
</dbReference>
<name>A0A4R0EL18_9GAMM</name>
<dbReference type="PANTHER" id="PTHR43353:SF5">
    <property type="entry name" value="SUCCINATE-SEMIALDEHYDE DEHYDROGENASE, MITOCHONDRIAL"/>
    <property type="match status" value="1"/>
</dbReference>
<dbReference type="AlphaFoldDB" id="A0A4R0EL18"/>
<dbReference type="CDD" id="cd07103">
    <property type="entry name" value="ALDH_F5_SSADH_GabD"/>
    <property type="match status" value="1"/>
</dbReference>
<comment type="caution">
    <text evidence="4">The sequence shown here is derived from an EMBL/GenBank/DDBJ whole genome shotgun (WGS) entry which is preliminary data.</text>
</comment>
<protein>
    <submittedName>
        <fullName evidence="4">NAD-dependent succinate-semialdehyde dehydrogenase</fullName>
    </submittedName>
</protein>
<dbReference type="RefSeq" id="WP_131271514.1">
    <property type="nucleotide sequence ID" value="NZ_SJOA01000013.1"/>
</dbReference>
<dbReference type="EMBL" id="SJOA01000013">
    <property type="protein sequence ID" value="TCB58189.1"/>
    <property type="molecule type" value="Genomic_DNA"/>
</dbReference>
<organism evidence="4 5">
    <name type="scientific">Acinetobacter terrae</name>
    <dbReference type="NCBI Taxonomy" id="2731247"/>
    <lineage>
        <taxon>Bacteria</taxon>
        <taxon>Pseudomonadati</taxon>
        <taxon>Pseudomonadota</taxon>
        <taxon>Gammaproteobacteria</taxon>
        <taxon>Moraxellales</taxon>
        <taxon>Moraxellaceae</taxon>
        <taxon>Acinetobacter</taxon>
        <taxon>Acinetobacter Taxon 24</taxon>
    </lineage>
</organism>
<dbReference type="PANTHER" id="PTHR43353">
    <property type="entry name" value="SUCCINATE-SEMIALDEHYDE DEHYDROGENASE, MITOCHONDRIAL"/>
    <property type="match status" value="1"/>
</dbReference>
<dbReference type="Gene3D" id="3.40.309.10">
    <property type="entry name" value="Aldehyde Dehydrogenase, Chain A, domain 2"/>
    <property type="match status" value="1"/>
</dbReference>
<dbReference type="Pfam" id="PF00171">
    <property type="entry name" value="Aldedh"/>
    <property type="match status" value="1"/>
</dbReference>
<gene>
    <name evidence="4" type="ORF">E0H85_10795</name>
</gene>